<protein>
    <submittedName>
        <fullName evidence="2">Saccharopine dehydrogenase</fullName>
    </submittedName>
</protein>
<evidence type="ECO:0000259" key="1">
    <source>
        <dbReference type="Pfam" id="PF03435"/>
    </source>
</evidence>
<dbReference type="Gene3D" id="3.40.50.720">
    <property type="entry name" value="NAD(P)-binding Rossmann-like Domain"/>
    <property type="match status" value="1"/>
</dbReference>
<dbReference type="InterPro" id="IPR036291">
    <property type="entry name" value="NAD(P)-bd_dom_sf"/>
</dbReference>
<gene>
    <name evidence="2" type="ORF">DQX05_10380</name>
</gene>
<dbReference type="RefSeq" id="WP_119793284.1">
    <property type="nucleotide sequence ID" value="NZ_QYZD01000007.1"/>
</dbReference>
<reference evidence="2 3" key="1">
    <citation type="submission" date="2018-09" db="EMBL/GenBank/DDBJ databases">
        <title>Paenibacillus SK2017-BO5.</title>
        <authorList>
            <person name="Piskunova J.V."/>
            <person name="Dubiley S.A."/>
            <person name="Severinov K.V."/>
        </authorList>
    </citation>
    <scope>NUCLEOTIDE SEQUENCE [LARGE SCALE GENOMIC DNA]</scope>
    <source>
        <strain evidence="2 3">BO5</strain>
    </source>
</reference>
<dbReference type="OrthoDB" id="1221575at2"/>
<dbReference type="InterPro" id="IPR005097">
    <property type="entry name" value="Sacchrp_dh_NADP-bd"/>
</dbReference>
<dbReference type="PANTHER" id="PTHR43796:SF2">
    <property type="entry name" value="CARBOXYNORSPERMIDINE SYNTHASE"/>
    <property type="match status" value="1"/>
</dbReference>
<dbReference type="Proteomes" id="UP000266177">
    <property type="component" value="Unassembled WGS sequence"/>
</dbReference>
<organism evidence="2 3">
    <name type="scientific">Paenibacillus thiaminolyticus</name>
    <name type="common">Bacillus thiaminolyticus</name>
    <dbReference type="NCBI Taxonomy" id="49283"/>
    <lineage>
        <taxon>Bacteria</taxon>
        <taxon>Bacillati</taxon>
        <taxon>Bacillota</taxon>
        <taxon>Bacilli</taxon>
        <taxon>Bacillales</taxon>
        <taxon>Paenibacillaceae</taxon>
        <taxon>Paenibacillus</taxon>
    </lineage>
</organism>
<dbReference type="AlphaFoldDB" id="A0A3A3GKH1"/>
<feature type="domain" description="Saccharopine dehydrogenase NADP binding" evidence="1">
    <location>
        <begin position="6"/>
        <end position="127"/>
    </location>
</feature>
<name>A0A3A3GKH1_PANTH</name>
<dbReference type="Pfam" id="PF03435">
    <property type="entry name" value="Sacchrp_dh_NADP"/>
    <property type="match status" value="1"/>
</dbReference>
<evidence type="ECO:0000313" key="3">
    <source>
        <dbReference type="Proteomes" id="UP000266177"/>
    </source>
</evidence>
<accession>A0A3A3GKH1</accession>
<comment type="caution">
    <text evidence="2">The sequence shown here is derived from an EMBL/GenBank/DDBJ whole genome shotgun (WGS) entry which is preliminary data.</text>
</comment>
<dbReference type="Gene3D" id="3.30.360.10">
    <property type="entry name" value="Dihydrodipicolinate Reductase, domain 2"/>
    <property type="match status" value="1"/>
</dbReference>
<dbReference type="SUPFAM" id="SSF51735">
    <property type="entry name" value="NAD(P)-binding Rossmann-fold domains"/>
    <property type="match status" value="1"/>
</dbReference>
<sequence>MEKKMIGILGASGKVGGGAVETILASTDFPMVLGGRNLEKLRAQYRHAESRIDFMYADIYDSDSLHRFCGKCAIVVNCAGPSKQILGRVAAASIKHRAHYVDVSGDENLYNRLWNSRREIEEKKLSCMVSAGVYPGLSEIFPAYIAETCFDDVDSLELFFAGNGDFSFNAAYDIVCSIQEDTGLGMTYCNNGEISRMDRPCHRSYRLPSPAGERDTYPILHYEFLAAARIYRFQSALFYNTYEDKSILNKFVMIKALEQYKTEEQKQVSARMLAEQFGAPKQQANEYTMFHLLAAGRKDGKPLRLASTLLYNKDWNTLSGIVAANAARLIMEDEGRMPGCYFAVEGVSPVKMMNLLGEWNVDLTHTFTEVGQG</sequence>
<dbReference type="EMBL" id="QYZD01000007">
    <property type="protein sequence ID" value="RJG24264.1"/>
    <property type="molecule type" value="Genomic_DNA"/>
</dbReference>
<dbReference type="PANTHER" id="PTHR43796">
    <property type="entry name" value="CARBOXYNORSPERMIDINE SYNTHASE"/>
    <property type="match status" value="1"/>
</dbReference>
<proteinExistence type="predicted"/>
<evidence type="ECO:0000313" key="2">
    <source>
        <dbReference type="EMBL" id="RJG24264.1"/>
    </source>
</evidence>